<organism evidence="5 6">
    <name type="scientific">Maricaulis virginensis</name>
    <dbReference type="NCBI Taxonomy" id="144022"/>
    <lineage>
        <taxon>Bacteria</taxon>
        <taxon>Pseudomonadati</taxon>
        <taxon>Pseudomonadota</taxon>
        <taxon>Alphaproteobacteria</taxon>
        <taxon>Maricaulales</taxon>
        <taxon>Maricaulaceae</taxon>
        <taxon>Maricaulis</taxon>
    </lineage>
</organism>
<dbReference type="InterPro" id="IPR004528">
    <property type="entry name" value="KdsB"/>
</dbReference>
<dbReference type="NCBIfam" id="TIGR00466">
    <property type="entry name" value="kdsB"/>
    <property type="match status" value="1"/>
</dbReference>
<comment type="similarity">
    <text evidence="4">Belongs to the KdsB family.</text>
</comment>
<evidence type="ECO:0000256" key="3">
    <source>
        <dbReference type="ARBA" id="ARBA00022985"/>
    </source>
</evidence>
<keyword evidence="1 4" id="KW-0808">Transferase</keyword>
<dbReference type="InterPro" id="IPR029044">
    <property type="entry name" value="Nucleotide-diphossugar_trans"/>
</dbReference>
<dbReference type="NCBIfam" id="NF003950">
    <property type="entry name" value="PRK05450.1-3"/>
    <property type="match status" value="1"/>
</dbReference>
<dbReference type="PANTHER" id="PTHR42866">
    <property type="entry name" value="3-DEOXY-MANNO-OCTULOSONATE CYTIDYLYLTRANSFERASE"/>
    <property type="match status" value="1"/>
</dbReference>
<dbReference type="PANTHER" id="PTHR42866:SF2">
    <property type="entry name" value="3-DEOXY-MANNO-OCTULOSONATE CYTIDYLYLTRANSFERASE, MITOCHONDRIAL"/>
    <property type="match status" value="1"/>
</dbReference>
<accession>A0A9W6IKD3</accession>
<dbReference type="SUPFAM" id="SSF53448">
    <property type="entry name" value="Nucleotide-diphospho-sugar transferases"/>
    <property type="match status" value="1"/>
</dbReference>
<dbReference type="CDD" id="cd02517">
    <property type="entry name" value="CMP-KDO-Synthetase"/>
    <property type="match status" value="1"/>
</dbReference>
<dbReference type="Pfam" id="PF02348">
    <property type="entry name" value="CTP_transf_3"/>
    <property type="match status" value="1"/>
</dbReference>
<comment type="subcellular location">
    <subcellularLocation>
        <location evidence="4">Cytoplasm</location>
    </subcellularLocation>
</comment>
<reference evidence="5" key="2">
    <citation type="submission" date="2023-01" db="EMBL/GenBank/DDBJ databases">
        <authorList>
            <person name="Sun Q."/>
            <person name="Evtushenko L."/>
        </authorList>
    </citation>
    <scope>NUCLEOTIDE SEQUENCE</scope>
    <source>
        <strain evidence="5">VKM B-1513</strain>
    </source>
</reference>
<dbReference type="EMBL" id="BSFE01000003">
    <property type="protein sequence ID" value="GLK51902.1"/>
    <property type="molecule type" value="Genomic_DNA"/>
</dbReference>
<dbReference type="Proteomes" id="UP001143486">
    <property type="component" value="Unassembled WGS sequence"/>
</dbReference>
<dbReference type="AlphaFoldDB" id="A0A9W6IKD3"/>
<dbReference type="HAMAP" id="MF_00057">
    <property type="entry name" value="KdsB"/>
    <property type="match status" value="1"/>
</dbReference>
<dbReference type="GO" id="GO:0009103">
    <property type="term" value="P:lipopolysaccharide biosynthetic process"/>
    <property type="evidence" value="ECO:0007669"/>
    <property type="project" value="UniProtKB-UniRule"/>
</dbReference>
<reference evidence="5" key="1">
    <citation type="journal article" date="2014" name="Int. J. Syst. Evol. Microbiol.">
        <title>Complete genome sequence of Corynebacterium casei LMG S-19264T (=DSM 44701T), isolated from a smear-ripened cheese.</title>
        <authorList>
            <consortium name="US DOE Joint Genome Institute (JGI-PGF)"/>
            <person name="Walter F."/>
            <person name="Albersmeier A."/>
            <person name="Kalinowski J."/>
            <person name="Ruckert C."/>
        </authorList>
    </citation>
    <scope>NUCLEOTIDE SEQUENCE</scope>
    <source>
        <strain evidence="5">VKM B-1513</strain>
    </source>
</reference>
<sequence length="279" mass="30329">MAIPGGLWNKPEKPRELRHMSVLAVIPARYGSTRFPGKPLAKIAGKMMIERVWRIAAAADGVDRVVVATDDERILDAVTAAGGEAVMTDPACRNGTERALDAMRRLDSDAEIVINVQGDAPLIPPWVIGGVAGTLRADPSLQMATPAIELPAETETRMRADKAKGSASGTTVVFNKAMDAMYFSKAVIPFRRKPGEGAPTYQHIGLYGYRRDTLEKLVALEPTPFELTESLEQLRALENGIPIRVVLTDYRGRSAWSVDAPEDAVRVEEIIAREGELVA</sequence>
<keyword evidence="4" id="KW-0963">Cytoplasm</keyword>
<evidence type="ECO:0000256" key="2">
    <source>
        <dbReference type="ARBA" id="ARBA00022695"/>
    </source>
</evidence>
<dbReference type="GO" id="GO:0008690">
    <property type="term" value="F:3-deoxy-manno-octulosonate cytidylyltransferase activity"/>
    <property type="evidence" value="ECO:0007669"/>
    <property type="project" value="UniProtKB-UniRule"/>
</dbReference>
<gene>
    <name evidence="4 5" type="primary">kdsB</name>
    <name evidence="5" type="ORF">GCM10017621_14100</name>
</gene>
<comment type="catalytic activity">
    <reaction evidence="4">
        <text>3-deoxy-alpha-D-manno-oct-2-ulosonate + CTP = CMP-3-deoxy-beta-D-manno-octulosonate + diphosphate</text>
        <dbReference type="Rhea" id="RHEA:23448"/>
        <dbReference type="ChEBI" id="CHEBI:33019"/>
        <dbReference type="ChEBI" id="CHEBI:37563"/>
        <dbReference type="ChEBI" id="CHEBI:85986"/>
        <dbReference type="ChEBI" id="CHEBI:85987"/>
        <dbReference type="EC" id="2.7.7.38"/>
    </reaction>
</comment>
<comment type="function">
    <text evidence="4">Activates KDO (a required 8-carbon sugar) for incorporation into bacterial lipopolysaccharide in Gram-negative bacteria.</text>
</comment>
<dbReference type="Gene3D" id="3.90.550.10">
    <property type="entry name" value="Spore Coat Polysaccharide Biosynthesis Protein SpsA, Chain A"/>
    <property type="match status" value="1"/>
</dbReference>
<comment type="pathway">
    <text evidence="4">Nucleotide-sugar biosynthesis; CMP-3-deoxy-D-manno-octulosonate biosynthesis; CMP-3-deoxy-D-manno-octulosonate from 3-deoxy-D-manno-octulosonate and CTP: step 1/1.</text>
</comment>
<name>A0A9W6IKD3_9PROT</name>
<evidence type="ECO:0000313" key="6">
    <source>
        <dbReference type="Proteomes" id="UP001143486"/>
    </source>
</evidence>
<dbReference type="InterPro" id="IPR003329">
    <property type="entry name" value="Cytidylyl_trans"/>
</dbReference>
<proteinExistence type="inferred from homology"/>
<evidence type="ECO:0000256" key="4">
    <source>
        <dbReference type="HAMAP-Rule" id="MF_00057"/>
    </source>
</evidence>
<evidence type="ECO:0000313" key="5">
    <source>
        <dbReference type="EMBL" id="GLK51902.1"/>
    </source>
</evidence>
<dbReference type="GO" id="GO:0005829">
    <property type="term" value="C:cytosol"/>
    <property type="evidence" value="ECO:0007669"/>
    <property type="project" value="TreeGrafter"/>
</dbReference>
<evidence type="ECO:0000256" key="1">
    <source>
        <dbReference type="ARBA" id="ARBA00022679"/>
    </source>
</evidence>
<keyword evidence="6" id="KW-1185">Reference proteome</keyword>
<dbReference type="GO" id="GO:0033468">
    <property type="term" value="P:CMP-keto-3-deoxy-D-manno-octulosonic acid biosynthetic process"/>
    <property type="evidence" value="ECO:0007669"/>
    <property type="project" value="UniProtKB-UniRule"/>
</dbReference>
<dbReference type="EC" id="2.7.7.38" evidence="4"/>
<comment type="caution">
    <text evidence="5">The sequence shown here is derived from an EMBL/GenBank/DDBJ whole genome shotgun (WGS) entry which is preliminary data.</text>
</comment>
<keyword evidence="2 4" id="KW-0548">Nucleotidyltransferase</keyword>
<dbReference type="NCBIfam" id="NF003952">
    <property type="entry name" value="PRK05450.1-5"/>
    <property type="match status" value="1"/>
</dbReference>
<keyword evidence="3 4" id="KW-0448">Lipopolysaccharide biosynthesis</keyword>
<protein>
    <recommendedName>
        <fullName evidence="4">3-deoxy-manno-octulosonate cytidylyltransferase</fullName>
        <ecNumber evidence="4">2.7.7.38</ecNumber>
    </recommendedName>
    <alternativeName>
        <fullName evidence="4">CMP-2-keto-3-deoxyoctulosonic acid synthase</fullName>
        <shortName evidence="4">CKS</shortName>
        <shortName evidence="4">CMP-KDO synthase</shortName>
    </alternativeName>
</protein>